<dbReference type="AlphaFoldDB" id="A0A833WTW0"/>
<sequence>MRVYFALLAVFASALVIESDGKAITSIQLKRTEKRLLRRYGMGDTDITENTKDEERAGNVSPSFFQRLNNADEIVGALKNQDNLIAQLAKDEETAKAIVLKLSANGKIMENMPLILQINKARTSVSYNQKLTNWLDTKTLDDIQSAMKDSDMNLATRRFTEWYSIGETPDEFSAAIALVKNENKRKGFAALEFHYKMFVQMSDKKAADAATKKAAEAAAAA</sequence>
<gene>
    <name evidence="2" type="ORF">GN244_ATG10937</name>
</gene>
<evidence type="ECO:0000313" key="3">
    <source>
        <dbReference type="Proteomes" id="UP000602510"/>
    </source>
</evidence>
<feature type="chain" id="PRO_5032314506" description="Secreted RxLR effector peptide protein" evidence="1">
    <location>
        <begin position="22"/>
        <end position="221"/>
    </location>
</feature>
<keyword evidence="3" id="KW-1185">Reference proteome</keyword>
<proteinExistence type="predicted"/>
<dbReference type="OMA" id="TEWYSIG"/>
<evidence type="ECO:0008006" key="4">
    <source>
        <dbReference type="Google" id="ProtNLM"/>
    </source>
</evidence>
<protein>
    <recommendedName>
        <fullName evidence="4">Secreted RxLR effector peptide protein</fullName>
    </recommendedName>
</protein>
<comment type="caution">
    <text evidence="2">The sequence shown here is derived from an EMBL/GenBank/DDBJ whole genome shotgun (WGS) entry which is preliminary data.</text>
</comment>
<reference evidence="2" key="1">
    <citation type="submission" date="2020-04" db="EMBL/GenBank/DDBJ databases">
        <title>Hybrid Assembly of Korean Phytophthora infestans isolates.</title>
        <authorList>
            <person name="Prokchorchik M."/>
            <person name="Lee Y."/>
            <person name="Seo J."/>
            <person name="Cho J.-H."/>
            <person name="Park Y.-E."/>
            <person name="Jang D.-C."/>
            <person name="Im J.-S."/>
            <person name="Choi J.-G."/>
            <person name="Park H.-J."/>
            <person name="Lee G.-B."/>
            <person name="Lee Y.-G."/>
            <person name="Hong S.-Y."/>
            <person name="Cho K."/>
            <person name="Sohn K.H."/>
        </authorList>
    </citation>
    <scope>NUCLEOTIDE SEQUENCE</scope>
    <source>
        <strain evidence="2">KR_1_A1</strain>
    </source>
</reference>
<dbReference type="EMBL" id="WSZM01000252">
    <property type="protein sequence ID" value="KAF4037086.1"/>
    <property type="molecule type" value="Genomic_DNA"/>
</dbReference>
<accession>A0A833WTW0</accession>
<name>A0A833WTW0_PHYIN</name>
<dbReference type="Proteomes" id="UP000602510">
    <property type="component" value="Unassembled WGS sequence"/>
</dbReference>
<keyword evidence="1" id="KW-0732">Signal</keyword>
<organism evidence="2 3">
    <name type="scientific">Phytophthora infestans</name>
    <name type="common">Potato late blight agent</name>
    <name type="synonym">Botrytis infestans</name>
    <dbReference type="NCBI Taxonomy" id="4787"/>
    <lineage>
        <taxon>Eukaryota</taxon>
        <taxon>Sar</taxon>
        <taxon>Stramenopiles</taxon>
        <taxon>Oomycota</taxon>
        <taxon>Peronosporomycetes</taxon>
        <taxon>Peronosporales</taxon>
        <taxon>Peronosporaceae</taxon>
        <taxon>Phytophthora</taxon>
    </lineage>
</organism>
<evidence type="ECO:0000313" key="2">
    <source>
        <dbReference type="EMBL" id="KAF4037086.1"/>
    </source>
</evidence>
<evidence type="ECO:0000256" key="1">
    <source>
        <dbReference type="SAM" id="SignalP"/>
    </source>
</evidence>
<feature type="signal peptide" evidence="1">
    <location>
        <begin position="1"/>
        <end position="21"/>
    </location>
</feature>